<reference evidence="3" key="1">
    <citation type="submission" date="2013-01" db="EMBL/GenBank/DDBJ databases">
        <title>Draft Genome Sequence of a Mulberry Tree, Morus notabilis C.K. Schneid.</title>
        <authorList>
            <person name="He N."/>
            <person name="Zhao S."/>
        </authorList>
    </citation>
    <scope>NUCLEOTIDE SEQUENCE</scope>
</reference>
<dbReference type="AlphaFoldDB" id="W9S5Q8"/>
<organism evidence="2 3">
    <name type="scientific">Morus notabilis</name>
    <dbReference type="NCBI Taxonomy" id="981085"/>
    <lineage>
        <taxon>Eukaryota</taxon>
        <taxon>Viridiplantae</taxon>
        <taxon>Streptophyta</taxon>
        <taxon>Embryophyta</taxon>
        <taxon>Tracheophyta</taxon>
        <taxon>Spermatophyta</taxon>
        <taxon>Magnoliopsida</taxon>
        <taxon>eudicotyledons</taxon>
        <taxon>Gunneridae</taxon>
        <taxon>Pentapetalae</taxon>
        <taxon>rosids</taxon>
        <taxon>fabids</taxon>
        <taxon>Rosales</taxon>
        <taxon>Moraceae</taxon>
        <taxon>Moreae</taxon>
        <taxon>Morus</taxon>
    </lineage>
</organism>
<name>W9S5Q8_9ROSA</name>
<proteinExistence type="predicted"/>
<feature type="region of interest" description="Disordered" evidence="1">
    <location>
        <begin position="15"/>
        <end position="42"/>
    </location>
</feature>
<dbReference type="Proteomes" id="UP000030645">
    <property type="component" value="Unassembled WGS sequence"/>
</dbReference>
<gene>
    <name evidence="2" type="ORF">L484_015474</name>
</gene>
<evidence type="ECO:0000256" key="1">
    <source>
        <dbReference type="SAM" id="MobiDB-lite"/>
    </source>
</evidence>
<dbReference type="EMBL" id="KE345020">
    <property type="protein sequence ID" value="EXB90180.1"/>
    <property type="molecule type" value="Genomic_DNA"/>
</dbReference>
<protein>
    <submittedName>
        <fullName evidence="2">Uncharacterized protein</fullName>
    </submittedName>
</protein>
<accession>W9S5Q8</accession>
<evidence type="ECO:0000313" key="3">
    <source>
        <dbReference type="Proteomes" id="UP000030645"/>
    </source>
</evidence>
<keyword evidence="3" id="KW-1185">Reference proteome</keyword>
<evidence type="ECO:0000313" key="2">
    <source>
        <dbReference type="EMBL" id="EXB90180.1"/>
    </source>
</evidence>
<sequence>MENCFCFGEGKGKKISETKKTEKGESSKGKGKDDEREFPPDRHIREMIEEIDKINGKAGNGSK</sequence>